<dbReference type="InterPro" id="IPR009571">
    <property type="entry name" value="SUR7/Rim9-like_fungi"/>
</dbReference>
<evidence type="ECO:0000313" key="4">
    <source>
        <dbReference type="Proteomes" id="UP000664132"/>
    </source>
</evidence>
<feature type="region of interest" description="Disordered" evidence="1">
    <location>
        <begin position="245"/>
        <end position="266"/>
    </location>
</feature>
<evidence type="ECO:0000313" key="3">
    <source>
        <dbReference type="EMBL" id="KAG4424567.1"/>
    </source>
</evidence>
<keyword evidence="2" id="KW-0472">Membrane</keyword>
<dbReference type="EMBL" id="JAFJYH010000019">
    <property type="protein sequence ID" value="KAG4424567.1"/>
    <property type="molecule type" value="Genomic_DNA"/>
</dbReference>
<name>A0A8H8BUN6_9HELO</name>
<reference evidence="3" key="1">
    <citation type="submission" date="2021-02" db="EMBL/GenBank/DDBJ databases">
        <title>Genome sequence Cadophora malorum strain M34.</title>
        <authorList>
            <person name="Stefanovic E."/>
            <person name="Vu D."/>
            <person name="Scully C."/>
            <person name="Dijksterhuis J."/>
            <person name="Roader J."/>
            <person name="Houbraken J."/>
        </authorList>
    </citation>
    <scope>NUCLEOTIDE SEQUENCE</scope>
    <source>
        <strain evidence="3">M34</strain>
    </source>
</reference>
<comment type="caution">
    <text evidence="3">The sequence shown here is derived from an EMBL/GenBank/DDBJ whole genome shotgun (WGS) entry which is preliminary data.</text>
</comment>
<dbReference type="PANTHER" id="PTHR36414">
    <property type="entry name" value="PROTEIN SUR7"/>
    <property type="match status" value="1"/>
</dbReference>
<dbReference type="Pfam" id="PF06687">
    <property type="entry name" value="SUR7"/>
    <property type="match status" value="1"/>
</dbReference>
<dbReference type="GO" id="GO:0005886">
    <property type="term" value="C:plasma membrane"/>
    <property type="evidence" value="ECO:0007669"/>
    <property type="project" value="InterPro"/>
</dbReference>
<evidence type="ECO:0000256" key="1">
    <source>
        <dbReference type="SAM" id="MobiDB-lite"/>
    </source>
</evidence>
<proteinExistence type="predicted"/>
<dbReference type="AlphaFoldDB" id="A0A8H8BUN6"/>
<dbReference type="GO" id="GO:0032185">
    <property type="term" value="P:septin cytoskeleton organization"/>
    <property type="evidence" value="ECO:0007669"/>
    <property type="project" value="TreeGrafter"/>
</dbReference>
<dbReference type="PANTHER" id="PTHR36414:SF1">
    <property type="entry name" value="PROTEIN SUR7"/>
    <property type="match status" value="1"/>
</dbReference>
<dbReference type="GO" id="GO:0031505">
    <property type="term" value="P:fungal-type cell wall organization"/>
    <property type="evidence" value="ECO:0007669"/>
    <property type="project" value="TreeGrafter"/>
</dbReference>
<organism evidence="3 4">
    <name type="scientific">Cadophora malorum</name>
    <dbReference type="NCBI Taxonomy" id="108018"/>
    <lineage>
        <taxon>Eukaryota</taxon>
        <taxon>Fungi</taxon>
        <taxon>Dikarya</taxon>
        <taxon>Ascomycota</taxon>
        <taxon>Pezizomycotina</taxon>
        <taxon>Leotiomycetes</taxon>
        <taxon>Helotiales</taxon>
        <taxon>Ploettnerulaceae</taxon>
        <taxon>Cadophora</taxon>
    </lineage>
</organism>
<dbReference type="Proteomes" id="UP000664132">
    <property type="component" value="Unassembled WGS sequence"/>
</dbReference>
<dbReference type="OrthoDB" id="5419460at2759"/>
<feature type="transmembrane region" description="Helical" evidence="2">
    <location>
        <begin position="193"/>
        <end position="216"/>
    </location>
</feature>
<feature type="transmembrane region" description="Helical" evidence="2">
    <location>
        <begin position="152"/>
        <end position="173"/>
    </location>
</feature>
<keyword evidence="2" id="KW-0812">Transmembrane</keyword>
<gene>
    <name evidence="3" type="ORF">IFR04_002277</name>
</gene>
<keyword evidence="2" id="KW-1133">Transmembrane helix</keyword>
<feature type="compositionally biased region" description="Basic and acidic residues" evidence="1">
    <location>
        <begin position="257"/>
        <end position="266"/>
    </location>
</feature>
<feature type="transmembrane region" description="Helical" evidence="2">
    <location>
        <begin position="12"/>
        <end position="33"/>
    </location>
</feature>
<keyword evidence="4" id="KW-1185">Reference proteome</keyword>
<feature type="transmembrane region" description="Helical" evidence="2">
    <location>
        <begin position="120"/>
        <end position="140"/>
    </location>
</feature>
<accession>A0A8H8BUN6</accession>
<sequence>MAGGGLRGALGIASLVLIGGALVLMFFVVLSGVKDTTPLNKSWFLRVDTSSFPGSGRAESYWTYWKICATGGGQCGSTIPALPFGAAWVGGTEGVPAGLTGTHYKDTTSTYYYYMWRFGWVFYLISIVLTGFTFLMSLLAPCSRLASGLSGSLLAFSLFWFSLAAALMTVTFVKARNEFRSAGITASIGRYAFGFTWGAWAAMFLATLFLFLGCGVSRKGDDHVRSTKRSGGRFGNVPFFRRQRSRRSTRGSFIETESQRRVKEEY</sequence>
<evidence type="ECO:0000256" key="2">
    <source>
        <dbReference type="SAM" id="Phobius"/>
    </source>
</evidence>
<protein>
    <submittedName>
        <fullName evidence="3">Uncharacterized protein</fullName>
    </submittedName>
</protein>
<dbReference type="GO" id="GO:0005938">
    <property type="term" value="C:cell cortex"/>
    <property type="evidence" value="ECO:0007669"/>
    <property type="project" value="TreeGrafter"/>
</dbReference>
<dbReference type="GO" id="GO:0006897">
    <property type="term" value="P:endocytosis"/>
    <property type="evidence" value="ECO:0007669"/>
    <property type="project" value="TreeGrafter"/>
</dbReference>
<dbReference type="GO" id="GO:0030866">
    <property type="term" value="P:cortical actin cytoskeleton organization"/>
    <property type="evidence" value="ECO:0007669"/>
    <property type="project" value="TreeGrafter"/>
</dbReference>
<dbReference type="GO" id="GO:0045121">
    <property type="term" value="C:membrane raft"/>
    <property type="evidence" value="ECO:0007669"/>
    <property type="project" value="TreeGrafter"/>
</dbReference>